<dbReference type="NCBIfam" id="TIGR03623">
    <property type="entry name" value="probable DNA repair protein"/>
    <property type="match status" value="1"/>
</dbReference>
<dbReference type="Proteomes" id="UP001273505">
    <property type="component" value="Unassembled WGS sequence"/>
</dbReference>
<dbReference type="Gene3D" id="3.90.320.10">
    <property type="match status" value="1"/>
</dbReference>
<feature type="domain" description="PD-(D/E)XK endonuclease-like" evidence="1">
    <location>
        <begin position="621"/>
        <end position="861"/>
    </location>
</feature>
<dbReference type="InterPro" id="IPR038726">
    <property type="entry name" value="PDDEXK_AddAB-type"/>
</dbReference>
<dbReference type="EMBL" id="JAXAFO010000004">
    <property type="protein sequence ID" value="MDX6848362.1"/>
    <property type="molecule type" value="Genomic_DNA"/>
</dbReference>
<sequence length="896" mass="101333">MSAILMDIGAFESELRAGKLVLTANNRQRNQILRAYNSTQTEAVWRAPRVQTLRQWQEVCWQAYQLAGLPSADLTLQTNTQRDILWREVVQQYATAQQLLQPGRLVTHAEAARMALDAWDCPIETIQQWQHEDTDLTNYSNWYLAYHEKLQSLRLATTEIIQSLLIEAFNRRWIEPEQSALLYGFDDLNPLAERLIRSALPSARTVETPSLDTKARLIAYDDSDDEVLQAALWADQVLTEQPQAVIGIVVPNLGQIRARVESLFQSVFTPLESLPSQTTAVAPYNFSAGTPLASCPVIDGVLSLVTGLQKKHTLESACEFLLNVYVGDSQAEWLVRAQAVDTLRHYAKLHYSLTDIREALALACNRTSKNAKIYTALQTLAGEPRHWQRQNPVEHWRQELVKLLENFGWPGPRQLSSIEYQQVAQFYELLNELDGMAKVQPVCSFWDYCERLAETLRHAPFQAQTPDSPIQILGVLEAAGLQFSHLRIVGMHHGAWPPAAAPNPLLPIPLQRDWGMPKSSSERELNYAVRLTERMTGSAQDVIFSYPKTDGDRRLQASRLVENLCHDNIQANAIRQPQTSLLQSNYERVATSGILEVVDCTHAPKLDCDQLPGGTGIIKAQANCPFTAFARFRLGARCYDKPSLGFSALERGNALHQVMANFWEQVQSNANLLKLSEEEIIAILQPLVKQALLDLCGKSSRPFGQNHIDLEQERLLSLLACWAKQEKMRPEFSVTAIEQRIEITLNGYLLNVQVDRIDTLADGSTFIIDYKTGNTSTNDWKQGRLFDPQLPLYACTILPDRNAGIAFATINGNNQCFNGWGDNVAIDGVKAPEQQSWHQQLDVWQQELSRLASEIRCGYAPVDYRGVNAQRFEEDLKPLNRWDEQNELERWSIQQQ</sequence>
<evidence type="ECO:0000313" key="3">
    <source>
        <dbReference type="Proteomes" id="UP001273505"/>
    </source>
</evidence>
<dbReference type="SUPFAM" id="SSF52540">
    <property type="entry name" value="P-loop containing nucleoside triphosphate hydrolases"/>
    <property type="match status" value="1"/>
</dbReference>
<dbReference type="Pfam" id="PF12705">
    <property type="entry name" value="PDDEXK_1"/>
    <property type="match status" value="1"/>
</dbReference>
<gene>
    <name evidence="2" type="ORF">SCD92_03255</name>
</gene>
<organism evidence="2 3">
    <name type="scientific">Gilvimarinus gilvus</name>
    <dbReference type="NCBI Taxonomy" id="3058038"/>
    <lineage>
        <taxon>Bacteria</taxon>
        <taxon>Pseudomonadati</taxon>
        <taxon>Pseudomonadota</taxon>
        <taxon>Gammaproteobacteria</taxon>
        <taxon>Cellvibrionales</taxon>
        <taxon>Cellvibrionaceae</taxon>
        <taxon>Gilvimarinus</taxon>
    </lineage>
</organism>
<reference evidence="2 3" key="1">
    <citation type="submission" date="2023-11" db="EMBL/GenBank/DDBJ databases">
        <title>Gilvimarinus fulvus sp. nov., isolated from the surface of Kelp.</title>
        <authorList>
            <person name="Sun Y.Y."/>
            <person name="Gong Y."/>
            <person name="Du Z.J."/>
        </authorList>
    </citation>
    <scope>NUCLEOTIDE SEQUENCE [LARGE SCALE GENOMIC DNA]</scope>
    <source>
        <strain evidence="2 3">SDUM040013</strain>
    </source>
</reference>
<dbReference type="InterPro" id="IPR019925">
    <property type="entry name" value="DNA_repair_protein_predicted"/>
</dbReference>
<comment type="caution">
    <text evidence="2">The sequence shown here is derived from an EMBL/GenBank/DDBJ whole genome shotgun (WGS) entry which is preliminary data.</text>
</comment>
<dbReference type="RefSeq" id="WP_302721207.1">
    <property type="nucleotide sequence ID" value="NZ_JAULRU010000264.1"/>
</dbReference>
<evidence type="ECO:0000259" key="1">
    <source>
        <dbReference type="Pfam" id="PF12705"/>
    </source>
</evidence>
<proteinExistence type="predicted"/>
<dbReference type="InterPro" id="IPR011604">
    <property type="entry name" value="PDDEXK-like_dom_sf"/>
</dbReference>
<protein>
    <submittedName>
        <fullName evidence="2">PD-(D/E)XK nuclease family protein</fullName>
    </submittedName>
</protein>
<dbReference type="InterPro" id="IPR027417">
    <property type="entry name" value="P-loop_NTPase"/>
</dbReference>
<keyword evidence="3" id="KW-1185">Reference proteome</keyword>
<evidence type="ECO:0000313" key="2">
    <source>
        <dbReference type="EMBL" id="MDX6848362.1"/>
    </source>
</evidence>
<name>A0ABU4RU10_9GAMM</name>
<accession>A0ABU4RU10</accession>